<dbReference type="InterPro" id="IPR008567">
    <property type="entry name" value="BKACE"/>
</dbReference>
<dbReference type="SUPFAM" id="SSF51395">
    <property type="entry name" value="FMN-linked oxidoreductases"/>
    <property type="match status" value="1"/>
</dbReference>
<dbReference type="EMBL" id="JAVRER010000004">
    <property type="protein sequence ID" value="MDT0414615.1"/>
    <property type="molecule type" value="Genomic_DNA"/>
</dbReference>
<dbReference type="AlphaFoldDB" id="A0ABD5E2T9"/>
<dbReference type="PANTHER" id="PTHR37418">
    <property type="entry name" value="3-KETO-5-AMINOHEXANOATE CLEAVAGE ENZYME-RELATED"/>
    <property type="match status" value="1"/>
</dbReference>
<sequence>MLQVCLNGVRSPATGRWFPATPAALAASARAAHEAGAVDVHVHAKDAAGADSLAPDDVARVLRAVREVLPSGIAVGVTTGAWAAPDPALRLAHVRAWTELPDHASVNWHEPGAEELAALLMERGIGVEAGLWSGTDGPARFRASPLAPRTLRVLAEVTDHEPASAATTARVLLGAVLPAPVPVLLHGEDEGAWPVLALAAELGLDTRTGLEDTLFLPDGTAAHDNASLVRAARALIGKAAPHAG</sequence>
<comment type="caution">
    <text evidence="1">The sequence shown here is derived from an EMBL/GenBank/DDBJ whole genome shotgun (WGS) entry which is preliminary data.</text>
</comment>
<reference evidence="2" key="1">
    <citation type="submission" date="2023-07" db="EMBL/GenBank/DDBJ databases">
        <title>30 novel species of actinomycetes from the DSMZ collection.</title>
        <authorList>
            <person name="Nouioui I."/>
        </authorList>
    </citation>
    <scope>NUCLEOTIDE SEQUENCE [LARGE SCALE GENOMIC DNA]</scope>
    <source>
        <strain evidence="2">DSM 41982</strain>
    </source>
</reference>
<dbReference type="Gene3D" id="3.20.20.70">
    <property type="entry name" value="Aldolase class I"/>
    <property type="match status" value="1"/>
</dbReference>
<evidence type="ECO:0000313" key="1">
    <source>
        <dbReference type="EMBL" id="MDT0414615.1"/>
    </source>
</evidence>
<gene>
    <name evidence="1" type="ORF">RM574_03860</name>
</gene>
<dbReference type="Proteomes" id="UP001183607">
    <property type="component" value="Unassembled WGS sequence"/>
</dbReference>
<organism evidence="1 2">
    <name type="scientific">Streptomyces evansiae</name>
    <dbReference type="NCBI Taxonomy" id="3075535"/>
    <lineage>
        <taxon>Bacteria</taxon>
        <taxon>Bacillati</taxon>
        <taxon>Actinomycetota</taxon>
        <taxon>Actinomycetes</taxon>
        <taxon>Kitasatosporales</taxon>
        <taxon>Streptomycetaceae</taxon>
        <taxon>Streptomyces</taxon>
    </lineage>
</organism>
<protein>
    <submittedName>
        <fullName evidence="1">3-keto-5-aminohexanoate cleavage protein</fullName>
    </submittedName>
</protein>
<dbReference type="RefSeq" id="WP_311676627.1">
    <property type="nucleotide sequence ID" value="NZ_JAVRER010000004.1"/>
</dbReference>
<evidence type="ECO:0000313" key="2">
    <source>
        <dbReference type="Proteomes" id="UP001183607"/>
    </source>
</evidence>
<dbReference type="Pfam" id="PF05853">
    <property type="entry name" value="BKACE"/>
    <property type="match status" value="1"/>
</dbReference>
<accession>A0ABD5E2T9</accession>
<dbReference type="PANTHER" id="PTHR37418:SF1">
    <property type="entry name" value="3-KETO-5-AMINOHEXANOATE CLEAVAGE PROTEIN"/>
    <property type="match status" value="1"/>
</dbReference>
<proteinExistence type="predicted"/>
<name>A0ABD5E2T9_9ACTN</name>
<dbReference type="InterPro" id="IPR013785">
    <property type="entry name" value="Aldolase_TIM"/>
</dbReference>